<organism evidence="2 3">
    <name type="scientific">Citricoccus parietis</name>
    <dbReference type="NCBI Taxonomy" id="592307"/>
    <lineage>
        <taxon>Bacteria</taxon>
        <taxon>Bacillati</taxon>
        <taxon>Actinomycetota</taxon>
        <taxon>Actinomycetes</taxon>
        <taxon>Micrococcales</taxon>
        <taxon>Micrococcaceae</taxon>
        <taxon>Citricoccus</taxon>
    </lineage>
</organism>
<comment type="caution">
    <text evidence="2">The sequence shown here is derived from an EMBL/GenBank/DDBJ whole genome shotgun (WGS) entry which is preliminary data.</text>
</comment>
<evidence type="ECO:0000313" key="3">
    <source>
        <dbReference type="Proteomes" id="UP001589575"/>
    </source>
</evidence>
<keyword evidence="3" id="KW-1185">Reference proteome</keyword>
<feature type="region of interest" description="Disordered" evidence="1">
    <location>
        <begin position="94"/>
        <end position="125"/>
    </location>
</feature>
<name>A0ABV5FY74_9MICC</name>
<reference evidence="2 3" key="1">
    <citation type="submission" date="2024-09" db="EMBL/GenBank/DDBJ databases">
        <authorList>
            <person name="Sun Q."/>
            <person name="Mori K."/>
        </authorList>
    </citation>
    <scope>NUCLEOTIDE SEQUENCE [LARGE SCALE GENOMIC DNA]</scope>
    <source>
        <strain evidence="2 3">CCM 7609</strain>
    </source>
</reference>
<dbReference type="EMBL" id="JBHMFI010000001">
    <property type="protein sequence ID" value="MFB9071643.1"/>
    <property type="molecule type" value="Genomic_DNA"/>
</dbReference>
<dbReference type="Proteomes" id="UP001589575">
    <property type="component" value="Unassembled WGS sequence"/>
</dbReference>
<feature type="region of interest" description="Disordered" evidence="1">
    <location>
        <begin position="38"/>
        <end position="62"/>
    </location>
</feature>
<evidence type="ECO:0000256" key="1">
    <source>
        <dbReference type="SAM" id="MobiDB-lite"/>
    </source>
</evidence>
<sequence>MDGWQAAWWRAAWWQAAWWRSDARSVLPGATGSVRWFVTPAESPGPLDPGEPEKPADQAMSACSDSSGWWPICPLSYGVAREVTSVDSAVMGARAGRAGQSRQRAEPMTGGTGPASLVPRRFYRH</sequence>
<protein>
    <submittedName>
        <fullName evidence="2">Uncharacterized protein</fullName>
    </submittedName>
</protein>
<proteinExistence type="predicted"/>
<accession>A0ABV5FY74</accession>
<gene>
    <name evidence="2" type="ORF">ACFFX0_10700</name>
</gene>
<evidence type="ECO:0000313" key="2">
    <source>
        <dbReference type="EMBL" id="MFB9071643.1"/>
    </source>
</evidence>